<dbReference type="Proteomes" id="UP000053328">
    <property type="component" value="Unassembled WGS sequence"/>
</dbReference>
<feature type="transmembrane region" description="Helical" evidence="6">
    <location>
        <begin position="424"/>
        <end position="442"/>
    </location>
</feature>
<evidence type="ECO:0000313" key="8">
    <source>
        <dbReference type="Proteomes" id="UP000053328"/>
    </source>
</evidence>
<feature type="transmembrane region" description="Helical" evidence="6">
    <location>
        <begin position="391"/>
        <end position="412"/>
    </location>
</feature>
<dbReference type="GO" id="GO:0016020">
    <property type="term" value="C:membrane"/>
    <property type="evidence" value="ECO:0007669"/>
    <property type="project" value="UniProtKB-SubCell"/>
</dbReference>
<dbReference type="PANTHER" id="PTHR31162">
    <property type="entry name" value="MALIC ACID TRANSPORT PROTEIN-RELATED"/>
    <property type="match status" value="1"/>
</dbReference>
<feature type="compositionally biased region" description="Polar residues" evidence="5">
    <location>
        <begin position="500"/>
        <end position="514"/>
    </location>
</feature>
<feature type="region of interest" description="Disordered" evidence="5">
    <location>
        <begin position="85"/>
        <end position="115"/>
    </location>
</feature>
<feature type="region of interest" description="Disordered" evidence="5">
    <location>
        <begin position="24"/>
        <end position="63"/>
    </location>
</feature>
<feature type="transmembrane region" description="Helical" evidence="6">
    <location>
        <begin position="127"/>
        <end position="144"/>
    </location>
</feature>
<dbReference type="Gene3D" id="1.50.10.150">
    <property type="entry name" value="Voltage-dependent anion channel"/>
    <property type="match status" value="1"/>
</dbReference>
<evidence type="ECO:0000256" key="1">
    <source>
        <dbReference type="ARBA" id="ARBA00004141"/>
    </source>
</evidence>
<dbReference type="OrthoDB" id="2901184at2759"/>
<dbReference type="RefSeq" id="XP_016240245.1">
    <property type="nucleotide sequence ID" value="XM_016374969.1"/>
</dbReference>
<dbReference type="InterPro" id="IPR038665">
    <property type="entry name" value="Voltage-dep_anion_channel_sf"/>
</dbReference>
<evidence type="ECO:0000256" key="2">
    <source>
        <dbReference type="ARBA" id="ARBA00022692"/>
    </source>
</evidence>
<keyword evidence="3 6" id="KW-1133">Transmembrane helix</keyword>
<evidence type="ECO:0000256" key="5">
    <source>
        <dbReference type="SAM" id="MobiDB-lite"/>
    </source>
</evidence>
<organism evidence="7 8">
    <name type="scientific">Exophiala spinifera</name>
    <dbReference type="NCBI Taxonomy" id="91928"/>
    <lineage>
        <taxon>Eukaryota</taxon>
        <taxon>Fungi</taxon>
        <taxon>Dikarya</taxon>
        <taxon>Ascomycota</taxon>
        <taxon>Pezizomycotina</taxon>
        <taxon>Eurotiomycetes</taxon>
        <taxon>Chaetothyriomycetidae</taxon>
        <taxon>Chaetothyriales</taxon>
        <taxon>Herpotrichiellaceae</taxon>
        <taxon>Exophiala</taxon>
    </lineage>
</organism>
<dbReference type="InterPro" id="IPR030185">
    <property type="entry name" value="Mae1"/>
</dbReference>
<comment type="subcellular location">
    <subcellularLocation>
        <location evidence="1">Membrane</location>
        <topology evidence="1">Multi-pass membrane protein</topology>
    </subcellularLocation>
</comment>
<gene>
    <name evidence="7" type="ORF">PV08_00604</name>
</gene>
<dbReference type="HOGENOM" id="CLU_030057_2_1_1"/>
<dbReference type="Pfam" id="PF03595">
    <property type="entry name" value="SLAC1"/>
    <property type="match status" value="1"/>
</dbReference>
<dbReference type="VEuPathDB" id="FungiDB:PV08_00604"/>
<feature type="region of interest" description="Disordered" evidence="5">
    <location>
        <begin position="488"/>
        <end position="514"/>
    </location>
</feature>
<feature type="transmembrane region" description="Helical" evidence="6">
    <location>
        <begin position="197"/>
        <end position="217"/>
    </location>
</feature>
<dbReference type="STRING" id="91928.A0A0D2C924"/>
<dbReference type="PANTHER" id="PTHR31162:SF3">
    <property type="entry name" value="TRANSPORTER_MALIC ACID TRANSPORT PROTEIN, PUTATIVE-RELATED"/>
    <property type="match status" value="1"/>
</dbReference>
<keyword evidence="4 6" id="KW-0472">Membrane</keyword>
<keyword evidence="8" id="KW-1185">Reference proteome</keyword>
<dbReference type="GeneID" id="27327687"/>
<sequence length="514" mass="57312">MPPGCRTTLPPGVHGYVMQRNRTGGLHHRPGDEDGCLDISARPSQGHEGWRTPTLEDTDLPPIPSESITDYSQYGAIAHRENMARPGVDDIDTDNDPDRKQGSHDHDDEAEKPKDLSWKQRMQHATWAWFTLTMATGGIANVLHDVPYRFKGLYTIGLIFFLLNIVFYLVIWAMIITRFVLYPWTFKASLTHPTESLFVPAFAVSFGTILINIVEYGAGEVGAWLHRTVVVLFWIDCGVAIGLSIAIYLILWSTLTFTIARMTPVWIFPAYPLLIMGPHAANLSDKLGGAMSQAIRIIIAGFTIQGIGFLVSLTIYSAFVYRLMTQKLPAEPLRPGMFVSVGPSAFTVSGTIGMAQNLQKVIASSPTYEFMDVPGLLAARILRLCANWMSLWLWGLAWWFFFISLLSNAQCIRTDHRMPFSMTWFSFIFPQTALTTATFAIAEAFNVNAIRVIGCVMTVILILAWAVVVACMIRAIVNKQILWPEKGEDKTEGGFKPIQRTKTNQSRQEAGSQA</sequence>
<evidence type="ECO:0000256" key="3">
    <source>
        <dbReference type="ARBA" id="ARBA00022989"/>
    </source>
</evidence>
<dbReference type="EMBL" id="KN847492">
    <property type="protein sequence ID" value="KIW20029.1"/>
    <property type="molecule type" value="Genomic_DNA"/>
</dbReference>
<keyword evidence="2 6" id="KW-0812">Transmembrane</keyword>
<feature type="transmembrane region" description="Helical" evidence="6">
    <location>
        <begin position="229"/>
        <end position="251"/>
    </location>
</feature>
<feature type="transmembrane region" description="Helical" evidence="6">
    <location>
        <begin position="156"/>
        <end position="177"/>
    </location>
</feature>
<evidence type="ECO:0000256" key="6">
    <source>
        <dbReference type="SAM" id="Phobius"/>
    </source>
</evidence>
<proteinExistence type="predicted"/>
<dbReference type="GO" id="GO:0015140">
    <property type="term" value="F:malate transmembrane transporter activity"/>
    <property type="evidence" value="ECO:0007669"/>
    <property type="project" value="InterPro"/>
</dbReference>
<feature type="compositionally biased region" description="Basic and acidic residues" evidence="5">
    <location>
        <begin position="96"/>
        <end position="115"/>
    </location>
</feature>
<feature type="transmembrane region" description="Helical" evidence="6">
    <location>
        <begin position="448"/>
        <end position="477"/>
    </location>
</feature>
<evidence type="ECO:0008006" key="9">
    <source>
        <dbReference type="Google" id="ProtNLM"/>
    </source>
</evidence>
<name>A0A0D2C924_9EURO</name>
<feature type="transmembrane region" description="Helical" evidence="6">
    <location>
        <begin position="297"/>
        <end position="319"/>
    </location>
</feature>
<dbReference type="CDD" id="cd09317">
    <property type="entry name" value="TDT_Mae1_like"/>
    <property type="match status" value="1"/>
</dbReference>
<feature type="transmembrane region" description="Helical" evidence="6">
    <location>
        <begin position="257"/>
        <end position="276"/>
    </location>
</feature>
<evidence type="ECO:0000313" key="7">
    <source>
        <dbReference type="EMBL" id="KIW20029.1"/>
    </source>
</evidence>
<dbReference type="AlphaFoldDB" id="A0A0D2C924"/>
<accession>A0A0D2C924</accession>
<reference evidence="7 8" key="1">
    <citation type="submission" date="2015-01" db="EMBL/GenBank/DDBJ databases">
        <title>The Genome Sequence of Exophiala spinifera CBS89968.</title>
        <authorList>
            <consortium name="The Broad Institute Genomics Platform"/>
            <person name="Cuomo C."/>
            <person name="de Hoog S."/>
            <person name="Gorbushina A."/>
            <person name="Stielow B."/>
            <person name="Teixiera M."/>
            <person name="Abouelleil A."/>
            <person name="Chapman S.B."/>
            <person name="Priest M."/>
            <person name="Young S.K."/>
            <person name="Wortman J."/>
            <person name="Nusbaum C."/>
            <person name="Birren B."/>
        </authorList>
    </citation>
    <scope>NUCLEOTIDE SEQUENCE [LARGE SCALE GENOMIC DNA]</scope>
    <source>
        <strain evidence="7 8">CBS 89968</strain>
    </source>
</reference>
<dbReference type="InterPro" id="IPR004695">
    <property type="entry name" value="SLAC1/Mae1/Ssu1/TehA"/>
</dbReference>
<protein>
    <recommendedName>
        <fullName evidence="9">C4-dicarboxylate transporter/malic acid transporter</fullName>
    </recommendedName>
</protein>
<evidence type="ECO:0000256" key="4">
    <source>
        <dbReference type="ARBA" id="ARBA00023136"/>
    </source>
</evidence>